<evidence type="ECO:0000256" key="4">
    <source>
        <dbReference type="ARBA" id="ARBA00023125"/>
    </source>
</evidence>
<dbReference type="InterPro" id="IPR052224">
    <property type="entry name" value="THAP_domain_protein"/>
</dbReference>
<evidence type="ECO:0000256" key="1">
    <source>
        <dbReference type="ARBA" id="ARBA00022723"/>
    </source>
</evidence>
<dbReference type="GO" id="GO:0008270">
    <property type="term" value="F:zinc ion binding"/>
    <property type="evidence" value="ECO:0007669"/>
    <property type="project" value="UniProtKB-KW"/>
</dbReference>
<feature type="domain" description="THAP-type" evidence="6">
    <location>
        <begin position="1"/>
        <end position="90"/>
    </location>
</feature>
<protein>
    <recommendedName>
        <fullName evidence="6">THAP-type domain-containing protein</fullName>
    </recommendedName>
</protein>
<sequence length="144" mass="16635">MSTCQVFGCFGYYYKGASLYKFPDPLKQKELYQTWLRILNLQDDSFTPSRHKGVCSDHFETSSYELNFMTKLIGHTPRPRLKPDAVPTIFAVDQSTRVDIRYEARKRDLELIEFMDTARGVIPNISYGHSYETASSTKLKLTGF</sequence>
<keyword evidence="8" id="KW-1185">Reference proteome</keyword>
<evidence type="ECO:0000313" key="7">
    <source>
        <dbReference type="EMBL" id="VDI81022.1"/>
    </source>
</evidence>
<accession>A0A8B6HKK5</accession>
<dbReference type="GO" id="GO:0003677">
    <property type="term" value="F:DNA binding"/>
    <property type="evidence" value="ECO:0007669"/>
    <property type="project" value="UniProtKB-UniRule"/>
</dbReference>
<reference evidence="7" key="1">
    <citation type="submission" date="2018-11" db="EMBL/GenBank/DDBJ databases">
        <authorList>
            <person name="Alioto T."/>
            <person name="Alioto T."/>
        </authorList>
    </citation>
    <scope>NUCLEOTIDE SEQUENCE</scope>
</reference>
<dbReference type="SMART" id="SM00692">
    <property type="entry name" value="DM3"/>
    <property type="match status" value="1"/>
</dbReference>
<evidence type="ECO:0000313" key="8">
    <source>
        <dbReference type="Proteomes" id="UP000596742"/>
    </source>
</evidence>
<dbReference type="EMBL" id="UYJE01010222">
    <property type="protein sequence ID" value="VDI81022.1"/>
    <property type="molecule type" value="Genomic_DNA"/>
</dbReference>
<keyword evidence="3" id="KW-0862">Zinc</keyword>
<dbReference type="OrthoDB" id="6160955at2759"/>
<dbReference type="Proteomes" id="UP000596742">
    <property type="component" value="Unassembled WGS sequence"/>
</dbReference>
<dbReference type="SMART" id="SM00980">
    <property type="entry name" value="THAP"/>
    <property type="match status" value="1"/>
</dbReference>
<keyword evidence="2 5" id="KW-0863">Zinc-finger</keyword>
<dbReference type="SUPFAM" id="SSF57716">
    <property type="entry name" value="Glucocorticoid receptor-like (DNA-binding domain)"/>
    <property type="match status" value="1"/>
</dbReference>
<dbReference type="PROSITE" id="PS50950">
    <property type="entry name" value="ZF_THAP"/>
    <property type="match status" value="1"/>
</dbReference>
<evidence type="ECO:0000259" key="6">
    <source>
        <dbReference type="PROSITE" id="PS50950"/>
    </source>
</evidence>
<dbReference type="AlphaFoldDB" id="A0A8B6HKK5"/>
<proteinExistence type="predicted"/>
<name>A0A8B6HKK5_MYTGA</name>
<dbReference type="PANTHER" id="PTHR46927">
    <property type="entry name" value="AGAP005574-PA"/>
    <property type="match status" value="1"/>
</dbReference>
<evidence type="ECO:0000256" key="5">
    <source>
        <dbReference type="PROSITE-ProRule" id="PRU00309"/>
    </source>
</evidence>
<dbReference type="PANTHER" id="PTHR46927:SF3">
    <property type="entry name" value="THAP-TYPE DOMAIN-CONTAINING PROTEIN"/>
    <property type="match status" value="1"/>
</dbReference>
<evidence type="ECO:0000256" key="2">
    <source>
        <dbReference type="ARBA" id="ARBA00022771"/>
    </source>
</evidence>
<dbReference type="Pfam" id="PF05485">
    <property type="entry name" value="THAP"/>
    <property type="match status" value="1"/>
</dbReference>
<organism evidence="7 8">
    <name type="scientific">Mytilus galloprovincialis</name>
    <name type="common">Mediterranean mussel</name>
    <dbReference type="NCBI Taxonomy" id="29158"/>
    <lineage>
        <taxon>Eukaryota</taxon>
        <taxon>Metazoa</taxon>
        <taxon>Spiralia</taxon>
        <taxon>Lophotrochozoa</taxon>
        <taxon>Mollusca</taxon>
        <taxon>Bivalvia</taxon>
        <taxon>Autobranchia</taxon>
        <taxon>Pteriomorphia</taxon>
        <taxon>Mytilida</taxon>
        <taxon>Mytiloidea</taxon>
        <taxon>Mytilidae</taxon>
        <taxon>Mytilinae</taxon>
        <taxon>Mytilus</taxon>
    </lineage>
</organism>
<gene>
    <name evidence="7" type="ORF">MGAL_10B044295</name>
</gene>
<keyword evidence="1" id="KW-0479">Metal-binding</keyword>
<dbReference type="InterPro" id="IPR006612">
    <property type="entry name" value="THAP_Znf"/>
</dbReference>
<keyword evidence="4 5" id="KW-0238">DNA-binding</keyword>
<evidence type="ECO:0000256" key="3">
    <source>
        <dbReference type="ARBA" id="ARBA00022833"/>
    </source>
</evidence>
<comment type="caution">
    <text evidence="7">The sequence shown here is derived from an EMBL/GenBank/DDBJ whole genome shotgun (WGS) entry which is preliminary data.</text>
</comment>